<dbReference type="RefSeq" id="WP_010767573.1">
    <property type="nucleotide sequence ID" value="NZ_ASWE01000002.1"/>
</dbReference>
<evidence type="ECO:0000256" key="3">
    <source>
        <dbReference type="ARBA" id="ARBA00022490"/>
    </source>
</evidence>
<evidence type="ECO:0000256" key="2">
    <source>
        <dbReference type="ARBA" id="ARBA00008748"/>
    </source>
</evidence>
<evidence type="ECO:0000256" key="8">
    <source>
        <dbReference type="ARBA" id="ARBA00048596"/>
    </source>
</evidence>
<keyword evidence="12" id="KW-1185">Reference proteome</keyword>
<dbReference type="GO" id="GO:0006083">
    <property type="term" value="P:acetate metabolic process"/>
    <property type="evidence" value="ECO:0007669"/>
    <property type="project" value="TreeGrafter"/>
</dbReference>
<dbReference type="GO" id="GO:0005524">
    <property type="term" value="F:ATP binding"/>
    <property type="evidence" value="ECO:0007669"/>
    <property type="project" value="UniProtKB-KW"/>
</dbReference>
<dbReference type="eggNOG" id="COG3426">
    <property type="taxonomic scope" value="Bacteria"/>
</dbReference>
<dbReference type="GO" id="GO:0008776">
    <property type="term" value="F:acetate kinase activity"/>
    <property type="evidence" value="ECO:0007669"/>
    <property type="project" value="TreeGrafter"/>
</dbReference>
<organism evidence="11 12">
    <name type="scientific">Enterococcus phoeniculicola ATCC BAA-412</name>
    <dbReference type="NCBI Taxonomy" id="1158610"/>
    <lineage>
        <taxon>Bacteria</taxon>
        <taxon>Bacillati</taxon>
        <taxon>Bacillota</taxon>
        <taxon>Bacilli</taxon>
        <taxon>Lactobacillales</taxon>
        <taxon>Enterococcaceae</taxon>
        <taxon>Enterococcus</taxon>
    </lineage>
</organism>
<keyword evidence="6 9" id="KW-0418">Kinase</keyword>
<dbReference type="PANTHER" id="PTHR21060">
    <property type="entry name" value="ACETATE KINASE"/>
    <property type="match status" value="1"/>
</dbReference>
<dbReference type="PRINTS" id="PR00471">
    <property type="entry name" value="ACETATEKNASE"/>
</dbReference>
<comment type="catalytic activity">
    <reaction evidence="8 9">
        <text>butanoate + ATP = butanoyl phosphate + ADP</text>
        <dbReference type="Rhea" id="RHEA:13585"/>
        <dbReference type="ChEBI" id="CHEBI:17968"/>
        <dbReference type="ChEBI" id="CHEBI:30616"/>
        <dbReference type="ChEBI" id="CHEBI:58079"/>
        <dbReference type="ChEBI" id="CHEBI:456216"/>
        <dbReference type="EC" id="2.7.2.7"/>
    </reaction>
</comment>
<evidence type="ECO:0000256" key="5">
    <source>
        <dbReference type="ARBA" id="ARBA00022741"/>
    </source>
</evidence>
<keyword evidence="5 9" id="KW-0547">Nucleotide-binding</keyword>
<dbReference type="AlphaFoldDB" id="R3WWE2"/>
<dbReference type="Gene3D" id="3.30.420.40">
    <property type="match status" value="2"/>
</dbReference>
<dbReference type="OrthoDB" id="9771859at2"/>
<proteinExistence type="inferred from homology"/>
<dbReference type="PIRSF" id="PIRSF036458">
    <property type="entry name" value="Butyrate_kin"/>
    <property type="match status" value="1"/>
</dbReference>
<dbReference type="HAMAP" id="MF_00542">
    <property type="entry name" value="Butyrate_kinase"/>
    <property type="match status" value="1"/>
</dbReference>
<comment type="similarity">
    <text evidence="2 9 10">Belongs to the acetokinase family.</text>
</comment>
<evidence type="ECO:0000313" key="12">
    <source>
        <dbReference type="Proteomes" id="UP000013785"/>
    </source>
</evidence>
<dbReference type="EMBL" id="AJAT01000011">
    <property type="protein sequence ID" value="EOL46095.1"/>
    <property type="molecule type" value="Genomic_DNA"/>
</dbReference>
<dbReference type="Pfam" id="PF00871">
    <property type="entry name" value="Acetate_kinase"/>
    <property type="match status" value="1"/>
</dbReference>
<dbReference type="SUPFAM" id="SSF53067">
    <property type="entry name" value="Actin-like ATPase domain"/>
    <property type="match status" value="2"/>
</dbReference>
<sequence>MNILVINPGSTSTKVSFFINEENQKTVNYPHTREELAVYPTINTQIEFRKSIIFQFLAENEIKPESLDVVVGRGGILPPVKSGAYEINQRMIDYLLSATKIEHPSNLGAILAEEVRKSANKKTRALIYDPVSVDEFSEVARISGLKGVPRQSIGHALNMRAVAMKTAVDYHSDYKSLNMIVAHLGGGNSISIHEKGRMIDSISDDEGPFSTERTGGLPLKHVIHLCASHTEKEMLQLYKRAGGLLSYAGTNDARKVEQRIADGDKNLQIVYEALAYQIAKGIGSLATVVEGKVDFIVLTGGLSYSEYIVEEIKRRTAFIAPIKIEKGEHEMQALASGAYRVLSGKEQAREFD</sequence>
<dbReference type="GO" id="GO:0005737">
    <property type="term" value="C:cytoplasm"/>
    <property type="evidence" value="ECO:0007669"/>
    <property type="project" value="UniProtKB-SubCell"/>
</dbReference>
<dbReference type="PROSITE" id="PS01075">
    <property type="entry name" value="ACETATE_KINASE_1"/>
    <property type="match status" value="1"/>
</dbReference>
<dbReference type="PANTHER" id="PTHR21060:SF3">
    <property type="entry name" value="BUTYRATE KINASE 2-RELATED"/>
    <property type="match status" value="1"/>
</dbReference>
<keyword evidence="3 9" id="KW-0963">Cytoplasm</keyword>
<keyword evidence="4 9" id="KW-0808">Transferase</keyword>
<evidence type="ECO:0000313" key="11">
    <source>
        <dbReference type="EMBL" id="EOL46095.1"/>
    </source>
</evidence>
<evidence type="ECO:0000256" key="9">
    <source>
        <dbReference type="HAMAP-Rule" id="MF_00542"/>
    </source>
</evidence>
<evidence type="ECO:0000256" key="10">
    <source>
        <dbReference type="RuleBase" id="RU003835"/>
    </source>
</evidence>
<dbReference type="HOGENOM" id="CLU_048716_0_0_9"/>
<gene>
    <name evidence="9" type="primary">buk</name>
    <name evidence="11" type="ORF">UC3_00900</name>
</gene>
<dbReference type="InterPro" id="IPR000890">
    <property type="entry name" value="Aliphatic_acid_kin_short-chain"/>
</dbReference>
<dbReference type="NCBIfam" id="NF002834">
    <property type="entry name" value="PRK03011.1-5"/>
    <property type="match status" value="1"/>
</dbReference>
<dbReference type="InterPro" id="IPR011245">
    <property type="entry name" value="Butyrate_kin"/>
</dbReference>
<dbReference type="InterPro" id="IPR043129">
    <property type="entry name" value="ATPase_NBD"/>
</dbReference>
<dbReference type="CDD" id="cd24011">
    <property type="entry name" value="ASKHA_NBD_BK"/>
    <property type="match status" value="1"/>
</dbReference>
<dbReference type="EC" id="2.7.2.7" evidence="9"/>
<dbReference type="Proteomes" id="UP000013785">
    <property type="component" value="Unassembled WGS sequence"/>
</dbReference>
<dbReference type="PATRIC" id="fig|1158610.3.peg.879"/>
<comment type="subcellular location">
    <subcellularLocation>
        <location evidence="1 9">Cytoplasm</location>
    </subcellularLocation>
</comment>
<protein>
    <recommendedName>
        <fullName evidence="9">Probable butyrate kinase</fullName>
        <shortName evidence="9">BK</shortName>
        <ecNumber evidence="9">2.7.2.7</ecNumber>
    </recommendedName>
    <alternativeName>
        <fullName evidence="9">Branched-chain carboxylic acid kinase</fullName>
    </alternativeName>
</protein>
<keyword evidence="7 9" id="KW-0067">ATP-binding</keyword>
<accession>R3WWE2</accession>
<reference evidence="11 12" key="1">
    <citation type="submission" date="2013-02" db="EMBL/GenBank/DDBJ databases">
        <title>The Genome Sequence of Enterococcus phoeniculicola BAA-412.</title>
        <authorList>
            <consortium name="The Broad Institute Genome Sequencing Platform"/>
            <consortium name="The Broad Institute Genome Sequencing Center for Infectious Disease"/>
            <person name="Earl A.M."/>
            <person name="Gilmore M.S."/>
            <person name="Lebreton F."/>
            <person name="Walker B."/>
            <person name="Young S.K."/>
            <person name="Zeng Q."/>
            <person name="Gargeya S."/>
            <person name="Fitzgerald M."/>
            <person name="Haas B."/>
            <person name="Abouelleil A."/>
            <person name="Alvarado L."/>
            <person name="Arachchi H.M."/>
            <person name="Berlin A.M."/>
            <person name="Chapman S.B."/>
            <person name="Dewar J."/>
            <person name="Goldberg J."/>
            <person name="Griggs A."/>
            <person name="Gujja S."/>
            <person name="Hansen M."/>
            <person name="Howarth C."/>
            <person name="Imamovic A."/>
            <person name="Larimer J."/>
            <person name="McCowan C."/>
            <person name="Murphy C."/>
            <person name="Neiman D."/>
            <person name="Pearson M."/>
            <person name="Priest M."/>
            <person name="Roberts A."/>
            <person name="Saif S."/>
            <person name="Shea T."/>
            <person name="Sisk P."/>
            <person name="Sykes S."/>
            <person name="Wortman J."/>
            <person name="Nusbaum C."/>
            <person name="Birren B."/>
        </authorList>
    </citation>
    <scope>NUCLEOTIDE SEQUENCE [LARGE SCALE GENOMIC DNA]</scope>
    <source>
        <strain evidence="11 12">ATCC BAA-412</strain>
    </source>
</reference>
<evidence type="ECO:0000256" key="7">
    <source>
        <dbReference type="ARBA" id="ARBA00022840"/>
    </source>
</evidence>
<comment type="caution">
    <text evidence="11">The sequence shown here is derived from an EMBL/GenBank/DDBJ whole genome shotgun (WGS) entry which is preliminary data.</text>
</comment>
<name>R3WWE2_9ENTE</name>
<dbReference type="GO" id="GO:0047761">
    <property type="term" value="F:butyrate kinase activity"/>
    <property type="evidence" value="ECO:0007669"/>
    <property type="project" value="UniProtKB-UniRule"/>
</dbReference>
<evidence type="ECO:0000256" key="4">
    <source>
        <dbReference type="ARBA" id="ARBA00022679"/>
    </source>
</evidence>
<evidence type="ECO:0000256" key="1">
    <source>
        <dbReference type="ARBA" id="ARBA00004496"/>
    </source>
</evidence>
<dbReference type="InterPro" id="IPR023865">
    <property type="entry name" value="Aliphatic_acid_kinase_CS"/>
</dbReference>
<evidence type="ECO:0000256" key="6">
    <source>
        <dbReference type="ARBA" id="ARBA00022777"/>
    </source>
</evidence>
<dbReference type="STRING" id="154621.RV11_GL001179"/>
<dbReference type="NCBIfam" id="TIGR02707">
    <property type="entry name" value="butyr_kinase"/>
    <property type="match status" value="1"/>
</dbReference>